<comment type="caution">
    <text evidence="4">The sequence shown here is derived from an EMBL/GenBank/DDBJ whole genome shotgun (WGS) entry which is preliminary data.</text>
</comment>
<dbReference type="RefSeq" id="WP_323305901.1">
    <property type="nucleotide sequence ID" value="NZ_JAYGHX010000007.1"/>
</dbReference>
<dbReference type="CDD" id="cd06981">
    <property type="entry name" value="cupin_reut_a1446"/>
    <property type="match status" value="1"/>
</dbReference>
<evidence type="ECO:0000313" key="4">
    <source>
        <dbReference type="EMBL" id="MEA5391919.1"/>
    </source>
</evidence>
<evidence type="ECO:0000256" key="1">
    <source>
        <dbReference type="ARBA" id="ARBA00023125"/>
    </source>
</evidence>
<dbReference type="Pfam" id="PF12852">
    <property type="entry name" value="Cupin_6"/>
    <property type="match status" value="1"/>
</dbReference>
<dbReference type="SUPFAM" id="SSF51182">
    <property type="entry name" value="RmlC-like cupins"/>
    <property type="match status" value="1"/>
</dbReference>
<accession>A0ABU5RVV7</accession>
<dbReference type="Proteomes" id="UP001304461">
    <property type="component" value="Unassembled WGS sequence"/>
</dbReference>
<protein>
    <submittedName>
        <fullName evidence="4">Nif11 domain/cupin domain-containing protein</fullName>
    </submittedName>
</protein>
<dbReference type="NCBIfam" id="TIGR03890">
    <property type="entry name" value="nif11_cupin"/>
    <property type="match status" value="1"/>
</dbReference>
<dbReference type="InterPro" id="IPR011051">
    <property type="entry name" value="RmlC_Cupin_sf"/>
</dbReference>
<dbReference type="Pfam" id="PF07862">
    <property type="entry name" value="Nif11"/>
    <property type="match status" value="1"/>
</dbReference>
<proteinExistence type="predicted"/>
<dbReference type="InterPro" id="IPR032783">
    <property type="entry name" value="AraC_lig"/>
</dbReference>
<dbReference type="InterPro" id="IPR014710">
    <property type="entry name" value="RmlC-like_jellyroll"/>
</dbReference>
<reference evidence="4 5" key="1">
    <citation type="submission" date="2023-12" db="EMBL/GenBank/DDBJ databases">
        <title>Baltic Sea Cyanobacteria.</title>
        <authorList>
            <person name="Delbaje E."/>
            <person name="Fewer D.P."/>
            <person name="Shishido T.K."/>
        </authorList>
    </citation>
    <scope>NUCLEOTIDE SEQUENCE [LARGE SCALE GENOMIC DNA]</scope>
    <source>
        <strain evidence="4 5">UHCC 0139</strain>
    </source>
</reference>
<feature type="domain" description="Nif11" evidence="2">
    <location>
        <begin position="1"/>
        <end position="57"/>
    </location>
</feature>
<organism evidence="4 5">
    <name type="scientific">Cyanobium gracile UHCC 0139</name>
    <dbReference type="NCBI Taxonomy" id="3110308"/>
    <lineage>
        <taxon>Bacteria</taxon>
        <taxon>Bacillati</taxon>
        <taxon>Cyanobacteriota</taxon>
        <taxon>Cyanophyceae</taxon>
        <taxon>Synechococcales</taxon>
        <taxon>Prochlorococcaceae</taxon>
        <taxon>Cyanobium</taxon>
    </lineage>
</organism>
<dbReference type="InterPro" id="IPR012903">
    <property type="entry name" value="Nif11"/>
</dbReference>
<keyword evidence="1" id="KW-0238">DNA-binding</keyword>
<evidence type="ECO:0000259" key="2">
    <source>
        <dbReference type="Pfam" id="PF07862"/>
    </source>
</evidence>
<dbReference type="EMBL" id="JAYGHX010000007">
    <property type="protein sequence ID" value="MEA5391919.1"/>
    <property type="molecule type" value="Genomic_DNA"/>
</dbReference>
<evidence type="ECO:0000313" key="5">
    <source>
        <dbReference type="Proteomes" id="UP001304461"/>
    </source>
</evidence>
<gene>
    <name evidence="4" type="ORF">VB738_11695</name>
</gene>
<dbReference type="Gene3D" id="2.60.120.10">
    <property type="entry name" value="Jelly Rolls"/>
    <property type="match status" value="1"/>
</dbReference>
<keyword evidence="5" id="KW-1185">Reference proteome</keyword>
<evidence type="ECO:0000259" key="3">
    <source>
        <dbReference type="Pfam" id="PF12852"/>
    </source>
</evidence>
<sequence>MAEAQLQQFLEKVRQLNAFVALSEADPALRQALRDCGDHHQVVALARSRGFEIGRRWGEPPPEDGLEEGARDGRASLVRGPCPADGEEVTAVLVETPQLRLERIHSCNASSPEGFWYDQSEHEWVVLLQGSARLQFADEAEPRALACGDALLISAGRRHRLLATDPPPGTIWLALFWPAPAAP</sequence>
<dbReference type="InterPro" id="IPR023818">
    <property type="entry name" value="Nif11_cupin"/>
</dbReference>
<name>A0ABU5RVV7_9CYAN</name>
<feature type="domain" description="AraC-type transcription regulator ligand-binding" evidence="3">
    <location>
        <begin position="93"/>
        <end position="163"/>
    </location>
</feature>